<dbReference type="SMART" id="SM00228">
    <property type="entry name" value="PDZ"/>
    <property type="match status" value="1"/>
</dbReference>
<feature type="domain" description="PDZ" evidence="4">
    <location>
        <begin position="239"/>
        <end position="307"/>
    </location>
</feature>
<organism evidence="5 6">
    <name type="scientific">Nannochloropsis salina CCMP1776</name>
    <dbReference type="NCBI Taxonomy" id="1027361"/>
    <lineage>
        <taxon>Eukaryota</taxon>
        <taxon>Sar</taxon>
        <taxon>Stramenopiles</taxon>
        <taxon>Ochrophyta</taxon>
        <taxon>Eustigmatophyceae</taxon>
        <taxon>Eustigmatales</taxon>
        <taxon>Monodopsidaceae</taxon>
        <taxon>Microchloropsis</taxon>
        <taxon>Microchloropsis salina</taxon>
    </lineage>
</organism>
<dbReference type="InterPro" id="IPR001478">
    <property type="entry name" value="PDZ"/>
</dbReference>
<dbReference type="InterPro" id="IPR036034">
    <property type="entry name" value="PDZ_sf"/>
</dbReference>
<dbReference type="InterPro" id="IPR001940">
    <property type="entry name" value="Peptidase_S1C"/>
</dbReference>
<dbReference type="Proteomes" id="UP000355283">
    <property type="component" value="Unassembled WGS sequence"/>
</dbReference>
<keyword evidence="2" id="KW-0645">Protease</keyword>
<evidence type="ECO:0000313" key="6">
    <source>
        <dbReference type="Proteomes" id="UP000355283"/>
    </source>
</evidence>
<dbReference type="GO" id="GO:0004252">
    <property type="term" value="F:serine-type endopeptidase activity"/>
    <property type="evidence" value="ECO:0007669"/>
    <property type="project" value="InterPro"/>
</dbReference>
<evidence type="ECO:0000256" key="1">
    <source>
        <dbReference type="ARBA" id="ARBA00010541"/>
    </source>
</evidence>
<evidence type="ECO:0000259" key="4">
    <source>
        <dbReference type="PROSITE" id="PS50106"/>
    </source>
</evidence>
<dbReference type="OrthoDB" id="4217619at2759"/>
<comment type="similarity">
    <text evidence="1">Belongs to the peptidase S1C family.</text>
</comment>
<dbReference type="PROSITE" id="PS50106">
    <property type="entry name" value="PDZ"/>
    <property type="match status" value="1"/>
</dbReference>
<dbReference type="SUPFAM" id="SSF50156">
    <property type="entry name" value="PDZ domain-like"/>
    <property type="match status" value="1"/>
</dbReference>
<dbReference type="EMBL" id="SDOX01000006">
    <property type="protein sequence ID" value="TFJ87054.1"/>
    <property type="molecule type" value="Genomic_DNA"/>
</dbReference>
<dbReference type="PANTHER" id="PTHR22939">
    <property type="entry name" value="SERINE PROTEASE FAMILY S1C HTRA-RELATED"/>
    <property type="match status" value="1"/>
</dbReference>
<dbReference type="InterPro" id="IPR009003">
    <property type="entry name" value="Peptidase_S1_PA"/>
</dbReference>
<proteinExistence type="inferred from homology"/>
<protein>
    <recommendedName>
        <fullName evidence="4">PDZ domain-containing protein</fullName>
    </recommendedName>
</protein>
<dbReference type="Gene3D" id="2.40.10.120">
    <property type="match status" value="1"/>
</dbReference>
<evidence type="ECO:0000256" key="2">
    <source>
        <dbReference type="ARBA" id="ARBA00022670"/>
    </source>
</evidence>
<dbReference type="GO" id="GO:0006508">
    <property type="term" value="P:proteolysis"/>
    <property type="evidence" value="ECO:0007669"/>
    <property type="project" value="UniProtKB-KW"/>
</dbReference>
<keyword evidence="3" id="KW-0378">Hydrolase</keyword>
<dbReference type="PANTHER" id="PTHR22939:SF129">
    <property type="entry name" value="SERINE PROTEASE HTRA2, MITOCHONDRIAL"/>
    <property type="match status" value="1"/>
</dbReference>
<dbReference type="AlphaFoldDB" id="A0A4D9D7Q5"/>
<dbReference type="SUPFAM" id="SSF50494">
    <property type="entry name" value="Trypsin-like serine proteases"/>
    <property type="match status" value="1"/>
</dbReference>
<dbReference type="Gene3D" id="2.30.42.10">
    <property type="match status" value="1"/>
</dbReference>
<evidence type="ECO:0000313" key="5">
    <source>
        <dbReference type="EMBL" id="TFJ87054.1"/>
    </source>
</evidence>
<sequence length="348" mass="36681">MLLGYAYEDSTARADAKPLPPKGSAHGNGLGRYFVADAVEAAAPAVANITVNIRFHAGRWTPTYATQSGSGFVISEDGLVVTNAHVIASSVGGDEPVMITLTDGRKFSGKVHSIDARTDVALLQADTQGAKLPVARIGQSSNLRPGEWVVALGSPQGLANTVTVGIVSTVARLGSELGLMHTRAEYIQTDAAINAGNSGGPLVNLDGEVVGINSMKLEYSDGIGFAIPIDSAFQVVQQLIKYKRVRRPYVGLSFRLVNVEGAEGERVGEKELGMLVLEVKAGSPAEKAGLQEGDVVIEIDGSRVKGLGDVTEKIGLEPEKTFTVKVIRHGQRHPLMMSVTSVADERKG</sequence>
<evidence type="ECO:0000256" key="3">
    <source>
        <dbReference type="ARBA" id="ARBA00022801"/>
    </source>
</evidence>
<gene>
    <name evidence="5" type="ORF">NSK_001388</name>
</gene>
<dbReference type="PRINTS" id="PR00834">
    <property type="entry name" value="PROTEASES2C"/>
</dbReference>
<dbReference type="Pfam" id="PF13365">
    <property type="entry name" value="Trypsin_2"/>
    <property type="match status" value="1"/>
</dbReference>
<reference evidence="5 6" key="1">
    <citation type="submission" date="2019-01" db="EMBL/GenBank/DDBJ databases">
        <title>Nuclear Genome Assembly of the Microalgal Biofuel strain Nannochloropsis salina CCMP1776.</title>
        <authorList>
            <person name="Hovde B."/>
        </authorList>
    </citation>
    <scope>NUCLEOTIDE SEQUENCE [LARGE SCALE GENOMIC DNA]</scope>
    <source>
        <strain evidence="5 6">CCMP1776</strain>
    </source>
</reference>
<comment type="caution">
    <text evidence="5">The sequence shown here is derived from an EMBL/GenBank/DDBJ whole genome shotgun (WGS) entry which is preliminary data.</text>
</comment>
<keyword evidence="6" id="KW-1185">Reference proteome</keyword>
<accession>A0A4D9D7Q5</accession>
<dbReference type="Pfam" id="PF13180">
    <property type="entry name" value="PDZ_2"/>
    <property type="match status" value="1"/>
</dbReference>
<name>A0A4D9D7Q5_9STRA</name>